<evidence type="ECO:0000259" key="7">
    <source>
        <dbReference type="Pfam" id="PF02203"/>
    </source>
</evidence>
<dbReference type="KEGG" id="hsr:HSBAA_20940"/>
<evidence type="ECO:0000313" key="8">
    <source>
        <dbReference type="EMBL" id="BBI60788.1"/>
    </source>
</evidence>
<dbReference type="GO" id="GO:0006935">
    <property type="term" value="P:chemotaxis"/>
    <property type="evidence" value="ECO:0007669"/>
    <property type="project" value="InterPro"/>
</dbReference>
<dbReference type="Proteomes" id="UP000320231">
    <property type="component" value="Chromosome"/>
</dbReference>
<evidence type="ECO:0000256" key="1">
    <source>
        <dbReference type="ARBA" id="ARBA00004236"/>
    </source>
</evidence>
<keyword evidence="4" id="KW-1133">Transmembrane helix</keyword>
<comment type="subcellular location">
    <subcellularLocation>
        <location evidence="1">Cell membrane</location>
    </subcellularLocation>
</comment>
<protein>
    <recommendedName>
        <fullName evidence="7">Chemotaxis methyl-accepting receptor Tar-related ligand-binding domain-containing protein</fullName>
    </recommendedName>
</protein>
<gene>
    <name evidence="8" type="ORF">HSBAA_20940</name>
</gene>
<evidence type="ECO:0000256" key="3">
    <source>
        <dbReference type="ARBA" id="ARBA00022692"/>
    </source>
</evidence>
<accession>A0A455U951</accession>
<organism evidence="8 9">
    <name type="scientific">Vreelandella sulfidaeris</name>
    <dbReference type="NCBI Taxonomy" id="115553"/>
    <lineage>
        <taxon>Bacteria</taxon>
        <taxon>Pseudomonadati</taxon>
        <taxon>Pseudomonadota</taxon>
        <taxon>Gammaproteobacteria</taxon>
        <taxon>Oceanospirillales</taxon>
        <taxon>Halomonadaceae</taxon>
        <taxon>Vreelandella</taxon>
    </lineage>
</organism>
<evidence type="ECO:0000256" key="5">
    <source>
        <dbReference type="ARBA" id="ARBA00023136"/>
    </source>
</evidence>
<dbReference type="AlphaFoldDB" id="A0A455U951"/>
<dbReference type="GO" id="GO:0007165">
    <property type="term" value="P:signal transduction"/>
    <property type="evidence" value="ECO:0007669"/>
    <property type="project" value="UniProtKB-KW"/>
</dbReference>
<dbReference type="Pfam" id="PF02203">
    <property type="entry name" value="TarH"/>
    <property type="match status" value="1"/>
</dbReference>
<name>A0A455U951_9GAMM</name>
<proteinExistence type="predicted"/>
<reference evidence="8 9" key="1">
    <citation type="journal article" date="2019" name="Microbiol. Resour. Announc.">
        <title>Complete Genome Sequence of Halomonas sulfidaeris Strain Esulfide1 Isolated from a Metal Sulfide Rock at a Depth of 2,200 Meters, Obtained Using Nanopore Sequencing.</title>
        <authorList>
            <person name="Saito M."/>
            <person name="Nishigata A."/>
            <person name="Galipon J."/>
            <person name="Arakawa K."/>
        </authorList>
    </citation>
    <scope>NUCLEOTIDE SEQUENCE [LARGE SCALE GENOMIC DNA]</scope>
    <source>
        <strain evidence="8 9">ATCC BAA-803</strain>
    </source>
</reference>
<evidence type="ECO:0000256" key="4">
    <source>
        <dbReference type="ARBA" id="ARBA00022989"/>
    </source>
</evidence>
<feature type="domain" description="Chemotaxis methyl-accepting receptor Tar-related ligand-binding" evidence="7">
    <location>
        <begin position="5"/>
        <end position="69"/>
    </location>
</feature>
<keyword evidence="5" id="KW-0472">Membrane</keyword>
<keyword evidence="6" id="KW-0807">Transducer</keyword>
<dbReference type="InterPro" id="IPR003122">
    <property type="entry name" value="Tar_rcpt_lig-bd"/>
</dbReference>
<evidence type="ECO:0000313" key="9">
    <source>
        <dbReference type="Proteomes" id="UP000320231"/>
    </source>
</evidence>
<dbReference type="EMBL" id="AP019514">
    <property type="protein sequence ID" value="BBI60788.1"/>
    <property type="molecule type" value="Genomic_DNA"/>
</dbReference>
<dbReference type="GO" id="GO:0005886">
    <property type="term" value="C:plasma membrane"/>
    <property type="evidence" value="ECO:0007669"/>
    <property type="project" value="UniProtKB-SubCell"/>
</dbReference>
<evidence type="ECO:0000256" key="6">
    <source>
        <dbReference type="ARBA" id="ARBA00023224"/>
    </source>
</evidence>
<keyword evidence="3" id="KW-0812">Transmembrane</keyword>
<keyword evidence="2" id="KW-1003">Cell membrane</keyword>
<sequence>MNNVLKNLSVKSGLTAVLGLFTALIILVAALGYQSSTLGASSIDELNRINIEQLNALNRAQVNIADTQLFFLNHLDALNEGSGLWQKRISKKLTKCCREPRSVLKSSQQYLSQSKESTMQKR</sequence>
<evidence type="ECO:0000256" key="2">
    <source>
        <dbReference type="ARBA" id="ARBA00022475"/>
    </source>
</evidence>